<accession>A0A9J6BBW8</accession>
<evidence type="ECO:0000256" key="4">
    <source>
        <dbReference type="ARBA" id="ARBA00023186"/>
    </source>
</evidence>
<dbReference type="PANTHER" id="PTHR15272">
    <property type="entry name" value="CHROMATIN ASSEMBLY FACTOR 1 SUBUNIT A CAF-1 SUBUNIT A"/>
    <property type="match status" value="1"/>
</dbReference>
<evidence type="ECO:0000259" key="8">
    <source>
        <dbReference type="Pfam" id="PF11600"/>
    </source>
</evidence>
<feature type="region of interest" description="Disordered" evidence="7">
    <location>
        <begin position="19"/>
        <end position="69"/>
    </location>
</feature>
<protein>
    <recommendedName>
        <fullName evidence="13">Chromatin assembly factor 1 subunit A</fullName>
    </recommendedName>
</protein>
<evidence type="ECO:0000256" key="2">
    <source>
        <dbReference type="ARBA" id="ARBA00022705"/>
    </source>
</evidence>
<feature type="compositionally biased region" description="Acidic residues" evidence="7">
    <location>
        <begin position="214"/>
        <end position="224"/>
    </location>
</feature>
<feature type="compositionally biased region" description="Polar residues" evidence="7">
    <location>
        <begin position="39"/>
        <end position="49"/>
    </location>
</feature>
<feature type="region of interest" description="Disordered" evidence="7">
    <location>
        <begin position="282"/>
        <end position="434"/>
    </location>
</feature>
<feature type="compositionally biased region" description="Acidic residues" evidence="7">
    <location>
        <begin position="607"/>
        <end position="619"/>
    </location>
</feature>
<dbReference type="Proteomes" id="UP001107558">
    <property type="component" value="Chromosome 4"/>
</dbReference>
<name>A0A9J6BBW8_POLVA</name>
<feature type="compositionally biased region" description="Polar residues" evidence="7">
    <location>
        <begin position="289"/>
        <end position="305"/>
    </location>
</feature>
<dbReference type="GO" id="GO:0006281">
    <property type="term" value="P:DNA repair"/>
    <property type="evidence" value="ECO:0007669"/>
    <property type="project" value="UniProtKB-KW"/>
</dbReference>
<dbReference type="GO" id="GO:0006260">
    <property type="term" value="P:DNA replication"/>
    <property type="evidence" value="ECO:0007669"/>
    <property type="project" value="UniProtKB-KW"/>
</dbReference>
<keyword evidence="3" id="KW-0227">DNA damage</keyword>
<dbReference type="Pfam" id="PF12253">
    <property type="entry name" value="CAF1A_dimeriz"/>
    <property type="match status" value="1"/>
</dbReference>
<comment type="caution">
    <text evidence="11">The sequence shown here is derived from an EMBL/GenBank/DDBJ whole genome shotgun (WGS) entry which is preliminary data.</text>
</comment>
<dbReference type="Pfam" id="PF11600">
    <property type="entry name" value="CAF1A_acidic"/>
    <property type="match status" value="1"/>
</dbReference>
<feature type="compositionally biased region" description="Polar residues" evidence="7">
    <location>
        <begin position="58"/>
        <end position="69"/>
    </location>
</feature>
<feature type="region of interest" description="Disordered" evidence="7">
    <location>
        <begin position="607"/>
        <end position="633"/>
    </location>
</feature>
<dbReference type="EMBL" id="JADBJN010000004">
    <property type="protein sequence ID" value="KAG5667324.1"/>
    <property type="molecule type" value="Genomic_DNA"/>
</dbReference>
<evidence type="ECO:0000313" key="12">
    <source>
        <dbReference type="Proteomes" id="UP001107558"/>
    </source>
</evidence>
<dbReference type="PANTHER" id="PTHR15272:SF0">
    <property type="entry name" value="CHROMATIN ASSEMBLY FACTOR 1 SUBUNIT A"/>
    <property type="match status" value="1"/>
</dbReference>
<feature type="region of interest" description="Disordered" evidence="7">
    <location>
        <begin position="884"/>
        <end position="993"/>
    </location>
</feature>
<dbReference type="GO" id="GO:0006334">
    <property type="term" value="P:nucleosome assembly"/>
    <property type="evidence" value="ECO:0007669"/>
    <property type="project" value="TreeGrafter"/>
</dbReference>
<feature type="compositionally biased region" description="Low complexity" evidence="7">
    <location>
        <begin position="19"/>
        <end position="38"/>
    </location>
</feature>
<organism evidence="11 12">
    <name type="scientific">Polypedilum vanderplanki</name>
    <name type="common">Sleeping chironomid midge</name>
    <dbReference type="NCBI Taxonomy" id="319348"/>
    <lineage>
        <taxon>Eukaryota</taxon>
        <taxon>Metazoa</taxon>
        <taxon>Ecdysozoa</taxon>
        <taxon>Arthropoda</taxon>
        <taxon>Hexapoda</taxon>
        <taxon>Insecta</taxon>
        <taxon>Pterygota</taxon>
        <taxon>Neoptera</taxon>
        <taxon>Endopterygota</taxon>
        <taxon>Diptera</taxon>
        <taxon>Nematocera</taxon>
        <taxon>Chironomoidea</taxon>
        <taxon>Chironomidae</taxon>
        <taxon>Chironominae</taxon>
        <taxon>Polypedilum</taxon>
        <taxon>Polypedilum</taxon>
    </lineage>
</organism>
<dbReference type="GO" id="GO:0005634">
    <property type="term" value="C:nucleus"/>
    <property type="evidence" value="ECO:0007669"/>
    <property type="project" value="UniProtKB-SubCell"/>
</dbReference>
<feature type="compositionally biased region" description="Acidic residues" evidence="7">
    <location>
        <begin position="749"/>
        <end position="762"/>
    </location>
</feature>
<feature type="compositionally biased region" description="Polar residues" evidence="7">
    <location>
        <begin position="240"/>
        <end position="255"/>
    </location>
</feature>
<reference evidence="11" key="1">
    <citation type="submission" date="2021-03" db="EMBL/GenBank/DDBJ databases">
        <title>Chromosome level genome of the anhydrobiotic midge Polypedilum vanderplanki.</title>
        <authorList>
            <person name="Yoshida Y."/>
            <person name="Kikawada T."/>
            <person name="Gusev O."/>
        </authorList>
    </citation>
    <scope>NUCLEOTIDE SEQUENCE</scope>
    <source>
        <strain evidence="11">NIAS01</strain>
        <tissue evidence="11">Whole body or cell culture</tissue>
    </source>
</reference>
<feature type="compositionally biased region" description="Polar residues" evidence="7">
    <location>
        <begin position="907"/>
        <end position="920"/>
    </location>
</feature>
<feature type="compositionally biased region" description="Basic and acidic residues" evidence="7">
    <location>
        <begin position="623"/>
        <end position="633"/>
    </location>
</feature>
<feature type="compositionally biased region" description="Basic and acidic residues" evidence="7">
    <location>
        <begin position="130"/>
        <end position="141"/>
    </location>
</feature>
<keyword evidence="5" id="KW-0234">DNA repair</keyword>
<evidence type="ECO:0000256" key="3">
    <source>
        <dbReference type="ARBA" id="ARBA00022763"/>
    </source>
</evidence>
<feature type="compositionally biased region" description="Basic and acidic residues" evidence="7">
    <location>
        <begin position="921"/>
        <end position="932"/>
    </location>
</feature>
<feature type="compositionally biased region" description="Polar residues" evidence="7">
    <location>
        <begin position="1021"/>
        <end position="1032"/>
    </location>
</feature>
<proteinExistence type="predicted"/>
<dbReference type="GO" id="GO:0033186">
    <property type="term" value="C:CAF-1 complex"/>
    <property type="evidence" value="ECO:0007669"/>
    <property type="project" value="TreeGrafter"/>
</dbReference>
<feature type="compositionally biased region" description="Acidic residues" evidence="7">
    <location>
        <begin position="142"/>
        <end position="158"/>
    </location>
</feature>
<dbReference type="InterPro" id="IPR021644">
    <property type="entry name" value="CAF-1_p150_acidic"/>
</dbReference>
<evidence type="ECO:0000259" key="10">
    <source>
        <dbReference type="Pfam" id="PF15539"/>
    </source>
</evidence>
<feature type="compositionally biased region" description="Basic residues" evidence="7">
    <location>
        <begin position="162"/>
        <end position="178"/>
    </location>
</feature>
<keyword evidence="4" id="KW-0143">Chaperone</keyword>
<feature type="compositionally biased region" description="Basic and acidic residues" evidence="7">
    <location>
        <begin position="313"/>
        <end position="434"/>
    </location>
</feature>
<feature type="compositionally biased region" description="Low complexity" evidence="7">
    <location>
        <begin position="971"/>
        <end position="987"/>
    </location>
</feature>
<evidence type="ECO:0000313" key="11">
    <source>
        <dbReference type="EMBL" id="KAG5667324.1"/>
    </source>
</evidence>
<evidence type="ECO:0000256" key="1">
    <source>
        <dbReference type="ARBA" id="ARBA00004123"/>
    </source>
</evidence>
<gene>
    <name evidence="11" type="ORF">PVAND_015308</name>
</gene>
<feature type="region of interest" description="Disordered" evidence="7">
    <location>
        <begin position="90"/>
        <end position="255"/>
    </location>
</feature>
<evidence type="ECO:0000259" key="9">
    <source>
        <dbReference type="Pfam" id="PF12253"/>
    </source>
</evidence>
<dbReference type="AlphaFoldDB" id="A0A9J6BBW8"/>
<feature type="region of interest" description="Disordered" evidence="7">
    <location>
        <begin position="1021"/>
        <end position="1044"/>
    </location>
</feature>
<evidence type="ECO:0000256" key="6">
    <source>
        <dbReference type="ARBA" id="ARBA00023242"/>
    </source>
</evidence>
<feature type="domain" description="Chromatin assembly factor 1 subunit A dimerization" evidence="9">
    <location>
        <begin position="567"/>
        <end position="636"/>
    </location>
</feature>
<keyword evidence="12" id="KW-1185">Reference proteome</keyword>
<evidence type="ECO:0000256" key="7">
    <source>
        <dbReference type="SAM" id="MobiDB-lite"/>
    </source>
</evidence>
<feature type="compositionally biased region" description="Low complexity" evidence="7">
    <location>
        <begin position="935"/>
        <end position="946"/>
    </location>
</feature>
<feature type="domain" description="Chromatin assembly factor 1 p150 subunit acidic region" evidence="8">
    <location>
        <begin position="394"/>
        <end position="483"/>
    </location>
</feature>
<feature type="domain" description="Chromatin assembly factor 1 subunit p150 C-terminal" evidence="10">
    <location>
        <begin position="762"/>
        <end position="879"/>
    </location>
</feature>
<keyword evidence="6" id="KW-0539">Nucleus</keyword>
<sequence>MSAKKGLKQTRLPFQILTSPKVTTPVSTSDSSSKIMISPKTSITKTPVNTKKRKPSSDSENQNATKILRVNSNENIAELDPVEKIDEKVDQAVIDISEDSSNGKINKEEKTPSEEAENSIRIRLPSKRKQTFDTKPRKSLEEIEFDPDDSVVYLDEEELPIKTKKSGKKSEKKNKQKQKSTPTSNSKNETNRVRKSLRLNDSLDEKEISGIEIMEIDDSDNDPVETDKNEEAECLEKQELQPSCATTETAATKSVSAEVSKLIETSSTNENIHDQIVELLSDDVKSPSKKSTANEIVNAEKTTPKLTPKMLARRKELEAKRIEKEQQKQKEREEKEKQRLLEKQMREDAKKKEKEEKEEQRKREKEEREKKKQAELEKKEEEKRQREEEKKKIAEQKEEEKKQKEEEKKRQLDARDEEKKKKEMEKLKEEERKKKAAEAFSKFFQKKNADTSVVMEEEISKDSAESVENAGHFMPFQIRGKMRLAPCVRLQISKNQLDTLDEFLLNNNENESYLKDLKNGKIPKKSGKTWPLEDKDDDEVVVIDELEGVGEDIITNDNNIKCKYRAKLFLFSENRRPAFYGTWRKKSTNVTGRRPFALDKKHFDYEVDSDEEWEEEEPGESLHGSDSEKEKETYDDNYELDDDFFVPHGHLSEEEMKEMNDDMDDNSPEIQKAKLKILQQEFAAEIKKPTEKIKPRLIGCIWMNGDEDEEGCSKGDNLDKKYHCSDIIWRILKAREMMSSGEKIKMEEFEPEIAPEPEDENEEKIVKTPASKKSPPKIDNDSVKEFIKLIHGNLNSKKFIIREFQAYRLKKYHDVPTYQEFSVKSVDEKMNELSEYKTCPEEGPLFGKKCWLVKKDVLKEYFGDEKLPLPNQWMYILEKINKQNNNANSGESSKKNSREASPEENLASKNVNETSQQITDEPQKDLTKETKNGSKKSSAVASPSSKLPFQKKTTSSVVAENKTTTNKEPQKPSSPAQSNSKSNQQNNGKKRVPLLMSVKPGQKINEEKKNSIISLFLKSSTKTNQNENSTTENVDENGVIEIID</sequence>
<feature type="region of interest" description="Disordered" evidence="7">
    <location>
        <begin position="748"/>
        <end position="777"/>
    </location>
</feature>
<feature type="compositionally biased region" description="Basic and acidic residues" evidence="7">
    <location>
        <begin position="225"/>
        <end position="239"/>
    </location>
</feature>
<keyword evidence="2" id="KW-0235">DNA replication</keyword>
<feature type="compositionally biased region" description="Polar residues" evidence="7">
    <location>
        <begin position="951"/>
        <end position="967"/>
    </location>
</feature>
<evidence type="ECO:0008006" key="13">
    <source>
        <dbReference type="Google" id="ProtNLM"/>
    </source>
</evidence>
<dbReference type="OrthoDB" id="79480at2759"/>
<comment type="subcellular location">
    <subcellularLocation>
        <location evidence="1">Nucleus</location>
    </subcellularLocation>
</comment>
<dbReference type="Pfam" id="PF15539">
    <property type="entry name" value="CAF1-p150_C2"/>
    <property type="match status" value="1"/>
</dbReference>
<dbReference type="InterPro" id="IPR022043">
    <property type="entry name" value="CAF1A_DD"/>
</dbReference>
<dbReference type="InterPro" id="IPR029105">
    <property type="entry name" value="CAF1-p150_C2"/>
</dbReference>
<feature type="compositionally biased region" description="Basic and acidic residues" evidence="7">
    <location>
        <begin position="892"/>
        <end position="901"/>
    </location>
</feature>
<evidence type="ECO:0000256" key="5">
    <source>
        <dbReference type="ARBA" id="ARBA00023204"/>
    </source>
</evidence>